<sequence>MDKAPLSKSLLLVPSAISILLTLLFQHYQKFFAYNLQAIKEDFQASNISKPPRRVCEREAVSTIEKSRVRDHLTQLYTYKLMGDWLPLRVPKELEIIFERSWQLVETPNDWRKANITPFFGKGRKGDSGNIRPLSLTLVPRKAMEQIFLEAMSQHMQDTKGWIRKAKAHLELNLTKDVKGKKKGFYRNISKRKTKKKMWACCCMGMGTWKQKTWERLRYPVVVLPQFFSSKTCFQQSQAPEISAKVWSNKVLNSVKEDQAREHLN</sequence>
<dbReference type="PANTHER" id="PTHR33395:SF22">
    <property type="entry name" value="REVERSE TRANSCRIPTASE DOMAIN-CONTAINING PROTEIN"/>
    <property type="match status" value="1"/>
</dbReference>
<name>A0AAN7S9Q2_MYCAM</name>
<dbReference type="PANTHER" id="PTHR33395">
    <property type="entry name" value="TRANSCRIPTASE, PUTATIVE-RELATED-RELATED"/>
    <property type="match status" value="1"/>
</dbReference>
<dbReference type="GO" id="GO:0031012">
    <property type="term" value="C:extracellular matrix"/>
    <property type="evidence" value="ECO:0007669"/>
    <property type="project" value="TreeGrafter"/>
</dbReference>
<keyword evidence="2" id="KW-1185">Reference proteome</keyword>
<organism evidence="1 2">
    <name type="scientific">Mycteria americana</name>
    <name type="common">Wood stork</name>
    <dbReference type="NCBI Taxonomy" id="33587"/>
    <lineage>
        <taxon>Eukaryota</taxon>
        <taxon>Metazoa</taxon>
        <taxon>Chordata</taxon>
        <taxon>Craniata</taxon>
        <taxon>Vertebrata</taxon>
        <taxon>Euteleostomi</taxon>
        <taxon>Archelosauria</taxon>
        <taxon>Archosauria</taxon>
        <taxon>Dinosauria</taxon>
        <taxon>Saurischia</taxon>
        <taxon>Theropoda</taxon>
        <taxon>Coelurosauria</taxon>
        <taxon>Aves</taxon>
        <taxon>Neognathae</taxon>
        <taxon>Neoaves</taxon>
        <taxon>Aequornithes</taxon>
        <taxon>Ciconiiformes</taxon>
        <taxon>Ciconiidae</taxon>
        <taxon>Mycteria</taxon>
    </lineage>
</organism>
<reference evidence="1 2" key="1">
    <citation type="journal article" date="2023" name="J. Hered.">
        <title>Chromosome-level genome of the wood stork (Mycteria americana) provides insight into avian chromosome evolution.</title>
        <authorList>
            <person name="Flamio R. Jr."/>
            <person name="Ramstad K.M."/>
        </authorList>
    </citation>
    <scope>NUCLEOTIDE SEQUENCE [LARGE SCALE GENOMIC DNA]</scope>
    <source>
        <strain evidence="1">JAX WOST 10</strain>
    </source>
</reference>
<dbReference type="AlphaFoldDB" id="A0AAN7S9Q2"/>
<dbReference type="EMBL" id="JAUNZN010000001">
    <property type="protein sequence ID" value="KAK4832067.1"/>
    <property type="molecule type" value="Genomic_DNA"/>
</dbReference>
<dbReference type="GO" id="GO:0007508">
    <property type="term" value="P:larval heart development"/>
    <property type="evidence" value="ECO:0007669"/>
    <property type="project" value="TreeGrafter"/>
</dbReference>
<evidence type="ECO:0000313" key="1">
    <source>
        <dbReference type="EMBL" id="KAK4832067.1"/>
    </source>
</evidence>
<dbReference type="Proteomes" id="UP001333110">
    <property type="component" value="Unassembled WGS sequence"/>
</dbReference>
<evidence type="ECO:0000313" key="2">
    <source>
        <dbReference type="Proteomes" id="UP001333110"/>
    </source>
</evidence>
<accession>A0AAN7S9Q2</accession>
<protein>
    <submittedName>
        <fullName evidence="1">Uncharacterized protein</fullName>
    </submittedName>
</protein>
<dbReference type="GO" id="GO:0061343">
    <property type="term" value="P:cell adhesion involved in heart morphogenesis"/>
    <property type="evidence" value="ECO:0007669"/>
    <property type="project" value="TreeGrafter"/>
</dbReference>
<gene>
    <name evidence="1" type="ORF">QYF61_020623</name>
</gene>
<comment type="caution">
    <text evidence="1">The sequence shown here is derived from an EMBL/GenBank/DDBJ whole genome shotgun (WGS) entry which is preliminary data.</text>
</comment>
<proteinExistence type="predicted"/>